<evidence type="ECO:0000259" key="8">
    <source>
        <dbReference type="Pfam" id="PF12805"/>
    </source>
</evidence>
<evidence type="ECO:0000256" key="6">
    <source>
        <dbReference type="ARBA" id="ARBA00043993"/>
    </source>
</evidence>
<keyword evidence="3 7" id="KW-0812">Transmembrane</keyword>
<keyword evidence="5 7" id="KW-0472">Membrane</keyword>
<dbReference type="Pfam" id="PF12805">
    <property type="entry name" value="FUSC-like"/>
    <property type="match status" value="1"/>
</dbReference>
<dbReference type="PANTHER" id="PTHR30509:SF8">
    <property type="entry name" value="INNER MEMBRANE PROTEIN YCCS"/>
    <property type="match status" value="1"/>
</dbReference>
<evidence type="ECO:0000256" key="1">
    <source>
        <dbReference type="ARBA" id="ARBA00004651"/>
    </source>
</evidence>
<evidence type="ECO:0000256" key="3">
    <source>
        <dbReference type="ARBA" id="ARBA00022692"/>
    </source>
</evidence>
<dbReference type="GO" id="GO:0005886">
    <property type="term" value="C:plasma membrane"/>
    <property type="evidence" value="ECO:0007669"/>
    <property type="project" value="UniProtKB-SubCell"/>
</dbReference>
<dbReference type="InterPro" id="IPR049453">
    <property type="entry name" value="Memb_transporter_dom"/>
</dbReference>
<evidence type="ECO:0000259" key="9">
    <source>
        <dbReference type="Pfam" id="PF13515"/>
    </source>
</evidence>
<comment type="subcellular location">
    <subcellularLocation>
        <location evidence="1">Cell membrane</location>
        <topology evidence="1">Multi-pass membrane protein</topology>
    </subcellularLocation>
</comment>
<dbReference type="AlphaFoldDB" id="A0A316E106"/>
<dbReference type="Proteomes" id="UP000245489">
    <property type="component" value="Unassembled WGS sequence"/>
</dbReference>
<keyword evidence="2" id="KW-1003">Cell membrane</keyword>
<feature type="transmembrane region" description="Helical" evidence="7">
    <location>
        <begin position="560"/>
        <end position="578"/>
    </location>
</feature>
<dbReference type="InterPro" id="IPR032692">
    <property type="entry name" value="YccS_N"/>
</dbReference>
<keyword evidence="4 7" id="KW-1133">Transmembrane helix</keyword>
<feature type="transmembrane region" description="Helical" evidence="7">
    <location>
        <begin position="146"/>
        <end position="165"/>
    </location>
</feature>
<protein>
    <submittedName>
        <fullName evidence="10">Putative membrane protein (TIGR01666 family)</fullName>
    </submittedName>
</protein>
<evidence type="ECO:0000313" key="11">
    <source>
        <dbReference type="Proteomes" id="UP000245489"/>
    </source>
</evidence>
<evidence type="ECO:0000256" key="4">
    <source>
        <dbReference type="ARBA" id="ARBA00022989"/>
    </source>
</evidence>
<proteinExistence type="inferred from homology"/>
<evidence type="ECO:0000313" key="10">
    <source>
        <dbReference type="EMBL" id="PWK23368.1"/>
    </source>
</evidence>
<evidence type="ECO:0000256" key="7">
    <source>
        <dbReference type="SAM" id="Phobius"/>
    </source>
</evidence>
<gene>
    <name evidence="10" type="ORF">LV89_03185</name>
</gene>
<reference evidence="10 11" key="1">
    <citation type="submission" date="2018-05" db="EMBL/GenBank/DDBJ databases">
        <title>Genomic Encyclopedia of Archaeal and Bacterial Type Strains, Phase II (KMG-II): from individual species to whole genera.</title>
        <authorList>
            <person name="Goeker M."/>
        </authorList>
    </citation>
    <scope>NUCLEOTIDE SEQUENCE [LARGE SCALE GENOMIC DNA]</scope>
    <source>
        <strain evidence="10 11">DSM 22214</strain>
    </source>
</reference>
<feature type="transmembrane region" description="Helical" evidence="7">
    <location>
        <begin position="485"/>
        <end position="503"/>
    </location>
</feature>
<evidence type="ECO:0000256" key="2">
    <source>
        <dbReference type="ARBA" id="ARBA00022475"/>
    </source>
</evidence>
<feature type="domain" description="Integral membrane bound transporter" evidence="9">
    <location>
        <begin position="450"/>
        <end position="572"/>
    </location>
</feature>
<organism evidence="10 11">
    <name type="scientific">Arcicella aurantiaca</name>
    <dbReference type="NCBI Taxonomy" id="591202"/>
    <lineage>
        <taxon>Bacteria</taxon>
        <taxon>Pseudomonadati</taxon>
        <taxon>Bacteroidota</taxon>
        <taxon>Cytophagia</taxon>
        <taxon>Cytophagales</taxon>
        <taxon>Flectobacillaceae</taxon>
        <taxon>Arcicella</taxon>
    </lineage>
</organism>
<dbReference type="PANTHER" id="PTHR30509">
    <property type="entry name" value="P-HYDROXYBENZOIC ACID EFFLUX PUMP SUBUNIT-RELATED"/>
    <property type="match status" value="1"/>
</dbReference>
<feature type="transmembrane region" description="Helical" evidence="7">
    <location>
        <begin position="530"/>
        <end position="548"/>
    </location>
</feature>
<comment type="caution">
    <text evidence="10">The sequence shown here is derived from an EMBL/GenBank/DDBJ whole genome shotgun (WGS) entry which is preliminary data.</text>
</comment>
<accession>A0A316E106</accession>
<evidence type="ECO:0000256" key="5">
    <source>
        <dbReference type="ARBA" id="ARBA00023136"/>
    </source>
</evidence>
<sequence length="758" mass="86692">MFTLFFVRKTQPRMVFSCIFGKHHFEISDTIMSTNSIYKTSNTIKSFVLSPHFGDGLRITFGVVLPSLLLAQFDLLKTGINISLGALCASIADTPGPITHRRNAMFFTIGLVTIVSLITGLATISVFVTALLIGGLSFLFSMSYIYGNRASSIGVAALLVMILGIDDIRPLSEIVMYSLFITLGGIWYTALSLSLYKIMPYRLATLSLAECVMEIADFMKIKAGFYHAGMDYDENYKKLIEAQITVNERLDAVREQLFKSREIVRENTQEGRFLLVVFVDMVDLYEQIISTFYNYQKLHKQFDHTGILTDFEVILTLLSQQIEEIAFSLKDGTKPNFDLSLPRKIQELKLAIEALSPEGDTIGESAIFSSTGLQALKNIEVNVENIYLRIKKIKGYFKEKQLKKLGRNEIKINSFTSHQEYELDTFFENLNLKSENFRHALRVSGMMLIGFIIAQSFNFLHSNWILLTIMVIMKPAYSLTKERNLDRLIGTVSGAFIGMMILNYVTNDYWLFGILLFCMLGTYSFQRKTYLVSVVFMTPFILILFDFLGMGSRALMIERVYDTIIGGGLAFIGSYVLLPNWEHEKLRKTLGEMLEANLAYYHQVAQMYFGEKYDRVPYKIIRKEVFVRSANLASGFQRMFSEPKHKQLSINEVHKFSVLNHLMSSYVATLALYAKEHFETLPDFEELKQIAQNTENMMNEAIKIIEQSEFVTKENIQILKLKATTETDEESKIVIPEQFMNLQKVAFDICKISERIRL</sequence>
<feature type="domain" description="Integral membrane protein YccS N-terminal" evidence="8">
    <location>
        <begin position="105"/>
        <end position="358"/>
    </location>
</feature>
<feature type="transmembrane region" description="Helical" evidence="7">
    <location>
        <begin position="177"/>
        <end position="196"/>
    </location>
</feature>
<feature type="transmembrane region" description="Helical" evidence="7">
    <location>
        <begin position="446"/>
        <end position="473"/>
    </location>
</feature>
<name>A0A316E106_9BACT</name>
<dbReference type="EMBL" id="QGGO01000017">
    <property type="protein sequence ID" value="PWK23368.1"/>
    <property type="molecule type" value="Genomic_DNA"/>
</dbReference>
<keyword evidence="11" id="KW-1185">Reference proteome</keyword>
<comment type="similarity">
    <text evidence="6">Belongs to the YccS/YhfK family.</text>
</comment>
<dbReference type="Pfam" id="PF13515">
    <property type="entry name" value="FUSC_2"/>
    <property type="match status" value="1"/>
</dbReference>
<feature type="transmembrane region" description="Helical" evidence="7">
    <location>
        <begin position="509"/>
        <end position="525"/>
    </location>
</feature>
<feature type="transmembrane region" description="Helical" evidence="7">
    <location>
        <begin position="107"/>
        <end position="140"/>
    </location>
</feature>